<keyword evidence="2" id="KW-1185">Reference proteome</keyword>
<reference evidence="1" key="1">
    <citation type="submission" date="2020-07" db="EMBL/GenBank/DDBJ databases">
        <title>Multicomponent nature underlies the extraordinary mechanical properties of spider dragline silk.</title>
        <authorList>
            <person name="Kono N."/>
            <person name="Nakamura H."/>
            <person name="Mori M."/>
            <person name="Yoshida Y."/>
            <person name="Ohtoshi R."/>
            <person name="Malay A.D."/>
            <person name="Moran D.A.P."/>
            <person name="Tomita M."/>
            <person name="Numata K."/>
            <person name="Arakawa K."/>
        </authorList>
    </citation>
    <scope>NUCLEOTIDE SEQUENCE</scope>
</reference>
<name>A0A8X6LMV7_TRICU</name>
<gene>
    <name evidence="1" type="ORF">TNCT_359171</name>
</gene>
<protein>
    <submittedName>
        <fullName evidence="1">Uncharacterized protein</fullName>
    </submittedName>
</protein>
<proteinExistence type="predicted"/>
<dbReference type="EMBL" id="BMAO01017548">
    <property type="protein sequence ID" value="GFR16496.1"/>
    <property type="molecule type" value="Genomic_DNA"/>
</dbReference>
<accession>A0A8X6LMV7</accession>
<dbReference type="Proteomes" id="UP000887116">
    <property type="component" value="Unassembled WGS sequence"/>
</dbReference>
<feature type="non-terminal residue" evidence="1">
    <location>
        <position position="50"/>
    </location>
</feature>
<evidence type="ECO:0000313" key="2">
    <source>
        <dbReference type="Proteomes" id="UP000887116"/>
    </source>
</evidence>
<sequence length="50" mass="5630">MPDQTNGLCLLPLKQQPNDLISHRNELPGFSFAMRDCMGVDRQVPVVNSF</sequence>
<dbReference type="AlphaFoldDB" id="A0A8X6LMV7"/>
<comment type="caution">
    <text evidence="1">The sequence shown here is derived from an EMBL/GenBank/DDBJ whole genome shotgun (WGS) entry which is preliminary data.</text>
</comment>
<organism evidence="1 2">
    <name type="scientific">Trichonephila clavata</name>
    <name type="common">Joro spider</name>
    <name type="synonym">Nephila clavata</name>
    <dbReference type="NCBI Taxonomy" id="2740835"/>
    <lineage>
        <taxon>Eukaryota</taxon>
        <taxon>Metazoa</taxon>
        <taxon>Ecdysozoa</taxon>
        <taxon>Arthropoda</taxon>
        <taxon>Chelicerata</taxon>
        <taxon>Arachnida</taxon>
        <taxon>Araneae</taxon>
        <taxon>Araneomorphae</taxon>
        <taxon>Entelegynae</taxon>
        <taxon>Araneoidea</taxon>
        <taxon>Nephilidae</taxon>
        <taxon>Trichonephila</taxon>
    </lineage>
</organism>
<evidence type="ECO:0000313" key="1">
    <source>
        <dbReference type="EMBL" id="GFR16496.1"/>
    </source>
</evidence>